<organism evidence="1">
    <name type="scientific">marine metagenome</name>
    <dbReference type="NCBI Taxonomy" id="408172"/>
    <lineage>
        <taxon>unclassified sequences</taxon>
        <taxon>metagenomes</taxon>
        <taxon>ecological metagenomes</taxon>
    </lineage>
</organism>
<name>A0A382EHH9_9ZZZZ</name>
<accession>A0A382EHH9</accession>
<sequence>MATISQIPKPEADKFKSGRKLFLV</sequence>
<protein>
    <submittedName>
        <fullName evidence="1">Uncharacterized protein</fullName>
    </submittedName>
</protein>
<proteinExistence type="predicted"/>
<dbReference type="AlphaFoldDB" id="A0A382EHH9"/>
<evidence type="ECO:0000313" key="1">
    <source>
        <dbReference type="EMBL" id="SVB49383.1"/>
    </source>
</evidence>
<reference evidence="1" key="1">
    <citation type="submission" date="2018-05" db="EMBL/GenBank/DDBJ databases">
        <authorList>
            <person name="Lanie J.A."/>
            <person name="Ng W.-L."/>
            <person name="Kazmierczak K.M."/>
            <person name="Andrzejewski T.M."/>
            <person name="Davidsen T.M."/>
            <person name="Wayne K.J."/>
            <person name="Tettelin H."/>
            <person name="Glass J.I."/>
            <person name="Rusch D."/>
            <person name="Podicherti R."/>
            <person name="Tsui H.-C.T."/>
            <person name="Winkler M.E."/>
        </authorList>
    </citation>
    <scope>NUCLEOTIDE SEQUENCE</scope>
</reference>
<feature type="non-terminal residue" evidence="1">
    <location>
        <position position="24"/>
    </location>
</feature>
<gene>
    <name evidence="1" type="ORF">METZ01_LOCUS202237</name>
</gene>
<dbReference type="EMBL" id="UINC01044225">
    <property type="protein sequence ID" value="SVB49383.1"/>
    <property type="molecule type" value="Genomic_DNA"/>
</dbReference>